<dbReference type="Gene3D" id="3.20.20.450">
    <property type="entry name" value="EAL domain"/>
    <property type="match status" value="1"/>
</dbReference>
<dbReference type="PROSITE" id="PS50887">
    <property type="entry name" value="GGDEF"/>
    <property type="match status" value="1"/>
</dbReference>
<feature type="transmembrane region" description="Helical" evidence="1">
    <location>
        <begin position="148"/>
        <end position="171"/>
    </location>
</feature>
<keyword evidence="1" id="KW-0472">Membrane</keyword>
<evidence type="ECO:0000259" key="4">
    <source>
        <dbReference type="PROSITE" id="PS50887"/>
    </source>
</evidence>
<feature type="domain" description="GGDEF" evidence="4">
    <location>
        <begin position="263"/>
        <end position="397"/>
    </location>
</feature>
<dbReference type="EMBL" id="JAIWIU010000032">
    <property type="protein sequence ID" value="MCA2015579.1"/>
    <property type="molecule type" value="Genomic_DNA"/>
</dbReference>
<dbReference type="Proteomes" id="UP001199044">
    <property type="component" value="Unassembled WGS sequence"/>
</dbReference>
<evidence type="ECO:0000259" key="2">
    <source>
        <dbReference type="PROSITE" id="PS50883"/>
    </source>
</evidence>
<evidence type="ECO:0000313" key="5">
    <source>
        <dbReference type="EMBL" id="MCA2015579.1"/>
    </source>
</evidence>
<organism evidence="5 6">
    <name type="scientific">Vibrio tritonius</name>
    <dbReference type="NCBI Taxonomy" id="1435069"/>
    <lineage>
        <taxon>Bacteria</taxon>
        <taxon>Pseudomonadati</taxon>
        <taxon>Pseudomonadota</taxon>
        <taxon>Gammaproteobacteria</taxon>
        <taxon>Vibrionales</taxon>
        <taxon>Vibrionaceae</taxon>
        <taxon>Vibrio</taxon>
    </lineage>
</organism>
<dbReference type="Gene3D" id="3.30.110.200">
    <property type="match status" value="1"/>
</dbReference>
<reference evidence="6" key="1">
    <citation type="submission" date="2023-07" db="EMBL/GenBank/DDBJ databases">
        <title>Molecular identification of indigenous halophilic bacteria isolated from red sea cost, biodegradation of synthetic dyes and assessment of degraded metabolite toxicity.</title>
        <authorList>
            <person name="Chaieb K."/>
            <person name="Altayb H.N."/>
        </authorList>
    </citation>
    <scope>NUCLEOTIDE SEQUENCE [LARGE SCALE GENOMIC DNA]</scope>
    <source>
        <strain evidence="6">K20</strain>
    </source>
</reference>
<dbReference type="Pfam" id="PF16448">
    <property type="entry name" value="LapD_MoxY_N"/>
    <property type="match status" value="1"/>
</dbReference>
<comment type="caution">
    <text evidence="5">The sequence shown here is derived from an EMBL/GenBank/DDBJ whole genome shotgun (WGS) entry which is preliminary data.</text>
</comment>
<dbReference type="InterPro" id="IPR000160">
    <property type="entry name" value="GGDEF_dom"/>
</dbReference>
<accession>A0ABS7YMV5</accession>
<dbReference type="PANTHER" id="PTHR33121">
    <property type="entry name" value="CYCLIC DI-GMP PHOSPHODIESTERASE PDEF"/>
    <property type="match status" value="1"/>
</dbReference>
<evidence type="ECO:0000313" key="6">
    <source>
        <dbReference type="Proteomes" id="UP001199044"/>
    </source>
</evidence>
<keyword evidence="1" id="KW-0812">Transmembrane</keyword>
<keyword evidence="6" id="KW-1185">Reference proteome</keyword>
<protein>
    <submittedName>
        <fullName evidence="5">EAL domain-containing protein</fullName>
    </submittedName>
</protein>
<sequence length="637" mass="72208">MTLYKQLMTGILSILVVLMLIIFSIELKAICSHLEEQQRSEVNNTINTVGLALAPYLEDKDQVAVESVINALFDGSSYSLVRLKFLDTQDEIIRKYPTEPTGVPQWFSNLRFFHPIEQKTIITSGWLQLAEVEIVSHPGSIYSQLWKAFIRLAISFIIVAALSLATIAFIIHQALKPLQNIVDKMSSIAQNRFTDPLPIPPTKDLNAVVKGINTMSSKVEHYFQSQATEAQALREKAYIDPTSKLGNRAYFMNQLSSWLNDKTNGGAAIYQSHQIKELYDTKGYQAGDEMVKSLSSLFSAKLAYDNITIARISQSEFGFIFPNYEEEKVHEEAVKIIECAQEVHSDPTGISVNDDPLGVIYNHSKSQSTSSEILSLIDNAISEANSNPEQSYGYLSNDTDQTSFGKRQWKELVEQAIFNNWIQFRFQSAKNINGELFHKEVFSAIDNGTERYTANQYLFALEQLDASQLLDKYVISKTLETARADKNSGIYAINIAQNSIEQPGFIHWISSQLERYSDVSDRIHFELPESCFIFAKDHAKLFCDIVRKSGSDFGVDNYGRHFKSLDYINNFRPRYVKLDYLFTQHLDDERQTHMLSSISKAAHNLGLVTIASRVETQDQLNILSDNFVDAFQGFIIK</sequence>
<feature type="domain" description="HAMP" evidence="3">
    <location>
        <begin position="172"/>
        <end position="224"/>
    </location>
</feature>
<dbReference type="InterPro" id="IPR043128">
    <property type="entry name" value="Rev_trsase/Diguanyl_cyclase"/>
</dbReference>
<dbReference type="Pfam" id="PF00563">
    <property type="entry name" value="EAL"/>
    <property type="match status" value="1"/>
</dbReference>
<dbReference type="InterPro" id="IPR029787">
    <property type="entry name" value="Nucleotide_cyclase"/>
</dbReference>
<dbReference type="SMART" id="SM00267">
    <property type="entry name" value="GGDEF"/>
    <property type="match status" value="1"/>
</dbReference>
<dbReference type="PROSITE" id="PS50883">
    <property type="entry name" value="EAL"/>
    <property type="match status" value="1"/>
</dbReference>
<dbReference type="InterPro" id="IPR050706">
    <property type="entry name" value="Cyclic-di-GMP_PDE-like"/>
</dbReference>
<dbReference type="Gene3D" id="3.30.70.270">
    <property type="match status" value="1"/>
</dbReference>
<proteinExistence type="predicted"/>
<dbReference type="RefSeq" id="WP_225249883.1">
    <property type="nucleotide sequence ID" value="NZ_JAIWIU010000032.1"/>
</dbReference>
<dbReference type="SUPFAM" id="SSF141868">
    <property type="entry name" value="EAL domain-like"/>
    <property type="match status" value="1"/>
</dbReference>
<dbReference type="Gene3D" id="6.20.270.20">
    <property type="entry name" value="LapD/MoxY periplasmic domain"/>
    <property type="match status" value="1"/>
</dbReference>
<feature type="domain" description="EAL" evidence="2">
    <location>
        <begin position="406"/>
        <end position="637"/>
    </location>
</feature>
<name>A0ABS7YMV5_9VIBR</name>
<dbReference type="PROSITE" id="PS50885">
    <property type="entry name" value="HAMP"/>
    <property type="match status" value="1"/>
</dbReference>
<dbReference type="CDD" id="cd01948">
    <property type="entry name" value="EAL"/>
    <property type="match status" value="1"/>
</dbReference>
<dbReference type="InterPro" id="IPR001633">
    <property type="entry name" value="EAL_dom"/>
</dbReference>
<dbReference type="InterPro" id="IPR042461">
    <property type="entry name" value="LapD_MoxY_peri_C"/>
</dbReference>
<feature type="transmembrane region" description="Helical" evidence="1">
    <location>
        <begin position="6"/>
        <end position="25"/>
    </location>
</feature>
<dbReference type="PANTHER" id="PTHR33121:SF79">
    <property type="entry name" value="CYCLIC DI-GMP PHOSPHODIESTERASE PDED-RELATED"/>
    <property type="match status" value="1"/>
</dbReference>
<dbReference type="SMART" id="SM00052">
    <property type="entry name" value="EAL"/>
    <property type="match status" value="1"/>
</dbReference>
<evidence type="ECO:0000259" key="3">
    <source>
        <dbReference type="PROSITE" id="PS50885"/>
    </source>
</evidence>
<dbReference type="InterPro" id="IPR032244">
    <property type="entry name" value="LapD_MoxY_N"/>
</dbReference>
<dbReference type="InterPro" id="IPR035919">
    <property type="entry name" value="EAL_sf"/>
</dbReference>
<evidence type="ECO:0000256" key="1">
    <source>
        <dbReference type="SAM" id="Phobius"/>
    </source>
</evidence>
<dbReference type="SUPFAM" id="SSF55073">
    <property type="entry name" value="Nucleotide cyclase"/>
    <property type="match status" value="1"/>
</dbReference>
<keyword evidence="1" id="KW-1133">Transmembrane helix</keyword>
<dbReference type="InterPro" id="IPR003660">
    <property type="entry name" value="HAMP_dom"/>
</dbReference>
<gene>
    <name evidence="5" type="ORF">LDJ79_05605</name>
</gene>
<dbReference type="Pfam" id="PF00990">
    <property type="entry name" value="GGDEF"/>
    <property type="match status" value="1"/>
</dbReference>